<dbReference type="InterPro" id="IPR051266">
    <property type="entry name" value="CLCR"/>
</dbReference>
<dbReference type="Gene3D" id="3.40.50.410">
    <property type="entry name" value="von Willebrand factor, type A domain"/>
    <property type="match status" value="1"/>
</dbReference>
<keyword evidence="1" id="KW-0812">Transmembrane</keyword>
<dbReference type="PROSITE" id="PS50234">
    <property type="entry name" value="VWFA"/>
    <property type="match status" value="1"/>
</dbReference>
<dbReference type="Proteomes" id="UP001432190">
    <property type="component" value="Chromosome"/>
</dbReference>
<dbReference type="RefSeq" id="WP_328852286.1">
    <property type="nucleotide sequence ID" value="NZ_CP108084.1"/>
</dbReference>
<keyword evidence="1" id="KW-0472">Membrane</keyword>
<dbReference type="CDD" id="cd00198">
    <property type="entry name" value="vWFA"/>
    <property type="match status" value="1"/>
</dbReference>
<sequence>MGTLRRTVAGLAAALLAALAVCVPANPAYAVPTAREVRAAPATTDEVYTALGIDEVAAGYVVLIDVSGSMRDGGRYEQVKRSLRAFLAALAPDDRVTLVTFADSARVVHDGPPGRSPDRLLAKLPRTADGRYTDIGAAIEASVRQLSRAGTPQIATVVMLTDGRHDPPTGSPYPFEQGYSWKQLAASVRSLKKTALSAYAVPLTGSTGAPLLATVYPGARILAPTSINRLGAQLEQPKAAARAAKARSLLGTDATRGVEVVWPAGTGRLGAGPTRLQVRLRSTTTKVPLVVGRLAVRSDRPDLRVTVPDGPIELPPGGSATVPVTVDWDPGPRRVAPLSTVTVDTTLTLTGEVTSSWSDVLTGPLGLSFAPPLDGGVTKGTLSAQRGSLRWWTAGAVALLVLIAVAAVARRRRLHPHLTGTLDVRTPDGEERRLPLAGRRVALTADSAGLPGYGEVTANRASVGSAAIRLVIRYSRDGTTTGREVGTCGPGETVELAGAAFSWHAAEQVGDGRVASVLGPSR</sequence>
<keyword evidence="2" id="KW-0732">Signal</keyword>
<feature type="signal peptide" evidence="2">
    <location>
        <begin position="1"/>
        <end position="30"/>
    </location>
</feature>
<keyword evidence="5" id="KW-1185">Reference proteome</keyword>
<evidence type="ECO:0000313" key="4">
    <source>
        <dbReference type="EMBL" id="WUP50779.1"/>
    </source>
</evidence>
<dbReference type="InterPro" id="IPR036465">
    <property type="entry name" value="vWFA_dom_sf"/>
</dbReference>
<dbReference type="EMBL" id="CP108084">
    <property type="protein sequence ID" value="WUP50779.1"/>
    <property type="molecule type" value="Genomic_DNA"/>
</dbReference>
<organism evidence="4 5">
    <name type="scientific">Micromonospora globbae</name>
    <dbReference type="NCBI Taxonomy" id="1894969"/>
    <lineage>
        <taxon>Bacteria</taxon>
        <taxon>Bacillati</taxon>
        <taxon>Actinomycetota</taxon>
        <taxon>Actinomycetes</taxon>
        <taxon>Micromonosporales</taxon>
        <taxon>Micromonosporaceae</taxon>
        <taxon>Micromonospora</taxon>
    </lineage>
</organism>
<name>A0ABZ1S9W6_9ACTN</name>
<proteinExistence type="predicted"/>
<evidence type="ECO:0000256" key="1">
    <source>
        <dbReference type="SAM" id="Phobius"/>
    </source>
</evidence>
<gene>
    <name evidence="4" type="ORF">OG994_04480</name>
</gene>
<evidence type="ECO:0000313" key="5">
    <source>
        <dbReference type="Proteomes" id="UP001432190"/>
    </source>
</evidence>
<accession>A0ABZ1S9W6</accession>
<dbReference type="SUPFAM" id="SSF53300">
    <property type="entry name" value="vWA-like"/>
    <property type="match status" value="1"/>
</dbReference>
<keyword evidence="1" id="KW-1133">Transmembrane helix</keyword>
<evidence type="ECO:0000256" key="2">
    <source>
        <dbReference type="SAM" id="SignalP"/>
    </source>
</evidence>
<feature type="domain" description="VWFA" evidence="3">
    <location>
        <begin position="59"/>
        <end position="201"/>
    </location>
</feature>
<dbReference type="InterPro" id="IPR002035">
    <property type="entry name" value="VWF_A"/>
</dbReference>
<feature type="chain" id="PRO_5047235824" evidence="2">
    <location>
        <begin position="31"/>
        <end position="522"/>
    </location>
</feature>
<dbReference type="SMART" id="SM00327">
    <property type="entry name" value="VWA"/>
    <property type="match status" value="1"/>
</dbReference>
<dbReference type="PANTHER" id="PTHR10579:SF43">
    <property type="entry name" value="ZINC FINGER (C3HC4-TYPE RING FINGER) FAMILY PROTEIN"/>
    <property type="match status" value="1"/>
</dbReference>
<dbReference type="PANTHER" id="PTHR10579">
    <property type="entry name" value="CALCIUM-ACTIVATED CHLORIDE CHANNEL REGULATOR"/>
    <property type="match status" value="1"/>
</dbReference>
<evidence type="ECO:0000259" key="3">
    <source>
        <dbReference type="PROSITE" id="PS50234"/>
    </source>
</evidence>
<dbReference type="Pfam" id="PF13519">
    <property type="entry name" value="VWA_2"/>
    <property type="match status" value="1"/>
</dbReference>
<reference evidence="4" key="1">
    <citation type="submission" date="2022-10" db="EMBL/GenBank/DDBJ databases">
        <title>The complete genomes of actinobacterial strains from the NBC collection.</title>
        <authorList>
            <person name="Joergensen T.S."/>
            <person name="Alvarez Arevalo M."/>
            <person name="Sterndorff E.B."/>
            <person name="Faurdal D."/>
            <person name="Vuksanovic O."/>
            <person name="Mourched A.-S."/>
            <person name="Charusanti P."/>
            <person name="Shaw S."/>
            <person name="Blin K."/>
            <person name="Weber T."/>
        </authorList>
    </citation>
    <scope>NUCLEOTIDE SEQUENCE</scope>
    <source>
        <strain evidence="4">NBC_00256</strain>
    </source>
</reference>
<protein>
    <submittedName>
        <fullName evidence="4">VWA domain-containing protein</fullName>
    </submittedName>
</protein>
<feature type="transmembrane region" description="Helical" evidence="1">
    <location>
        <begin position="389"/>
        <end position="409"/>
    </location>
</feature>